<evidence type="ECO:0000259" key="1">
    <source>
        <dbReference type="Pfam" id="PF01965"/>
    </source>
</evidence>
<gene>
    <name evidence="2" type="ORF">SUNI508_02017</name>
</gene>
<sequence>MAASPSHLPTKFGVVLFPGFQALDVFGPVDILNFLAKTRPLELSILASDLTPVSTSFPAGGFGQSIVPTHTFDNAPEDIEVLLVPGGTGTRIQENIAPAVQFVKRAFPRLRYFLTVCTGSALAAQAGVLDGKRATTNKHAFKWVKLQGPSVDWVLKARWVTDGNVWTSSGVSAGIDMMFAFIADRYGDDVAETISIRSEYRRNTDPSDDPFAKYAGVE</sequence>
<dbReference type="EMBL" id="JARVKF010000418">
    <property type="protein sequence ID" value="KAK9415169.1"/>
    <property type="molecule type" value="Genomic_DNA"/>
</dbReference>
<evidence type="ECO:0000313" key="2">
    <source>
        <dbReference type="EMBL" id="KAK9415169.1"/>
    </source>
</evidence>
<keyword evidence="3" id="KW-1185">Reference proteome</keyword>
<dbReference type="InterPro" id="IPR052158">
    <property type="entry name" value="INH-QAR"/>
</dbReference>
<evidence type="ECO:0000313" key="3">
    <source>
        <dbReference type="Proteomes" id="UP001408356"/>
    </source>
</evidence>
<organism evidence="2 3">
    <name type="scientific">Seiridium unicorne</name>
    <dbReference type="NCBI Taxonomy" id="138068"/>
    <lineage>
        <taxon>Eukaryota</taxon>
        <taxon>Fungi</taxon>
        <taxon>Dikarya</taxon>
        <taxon>Ascomycota</taxon>
        <taxon>Pezizomycotina</taxon>
        <taxon>Sordariomycetes</taxon>
        <taxon>Xylariomycetidae</taxon>
        <taxon>Amphisphaeriales</taxon>
        <taxon>Sporocadaceae</taxon>
        <taxon>Seiridium</taxon>
    </lineage>
</organism>
<comment type="caution">
    <text evidence="2">The sequence shown here is derived from an EMBL/GenBank/DDBJ whole genome shotgun (WGS) entry which is preliminary data.</text>
</comment>
<name>A0ABR2ULB0_9PEZI</name>
<accession>A0ABR2ULB0</accession>
<proteinExistence type="predicted"/>
<dbReference type="Gene3D" id="3.40.50.880">
    <property type="match status" value="1"/>
</dbReference>
<dbReference type="SUPFAM" id="SSF52317">
    <property type="entry name" value="Class I glutamine amidotransferase-like"/>
    <property type="match status" value="1"/>
</dbReference>
<dbReference type="Pfam" id="PF01965">
    <property type="entry name" value="DJ-1_PfpI"/>
    <property type="match status" value="1"/>
</dbReference>
<dbReference type="InterPro" id="IPR002818">
    <property type="entry name" value="DJ-1/PfpI"/>
</dbReference>
<dbReference type="CDD" id="cd03139">
    <property type="entry name" value="GATase1_PfpI_2"/>
    <property type="match status" value="1"/>
</dbReference>
<reference evidence="2 3" key="1">
    <citation type="journal article" date="2024" name="J. Plant Pathol.">
        <title>Sequence and assembly of the genome of Seiridium unicorne, isolate CBS 538.82, causal agent of cypress canker disease.</title>
        <authorList>
            <person name="Scali E."/>
            <person name="Rocca G.D."/>
            <person name="Danti R."/>
            <person name="Garbelotto M."/>
            <person name="Barberini S."/>
            <person name="Baroncelli R."/>
            <person name="Emiliani G."/>
        </authorList>
    </citation>
    <scope>NUCLEOTIDE SEQUENCE [LARGE SCALE GENOMIC DNA]</scope>
    <source>
        <strain evidence="2 3">BM-138-508</strain>
    </source>
</reference>
<dbReference type="InterPro" id="IPR029062">
    <property type="entry name" value="Class_I_gatase-like"/>
</dbReference>
<feature type="domain" description="DJ-1/PfpI" evidence="1">
    <location>
        <begin position="14"/>
        <end position="182"/>
    </location>
</feature>
<dbReference type="Proteomes" id="UP001408356">
    <property type="component" value="Unassembled WGS sequence"/>
</dbReference>
<dbReference type="PANTHER" id="PTHR43130">
    <property type="entry name" value="ARAC-FAMILY TRANSCRIPTIONAL REGULATOR"/>
    <property type="match status" value="1"/>
</dbReference>
<dbReference type="PANTHER" id="PTHR43130:SF15">
    <property type="entry name" value="THIJ_PFPI FAMILY PROTEIN (AFU_ORTHOLOGUE AFUA_5G14240)"/>
    <property type="match status" value="1"/>
</dbReference>
<protein>
    <submittedName>
        <fullName evidence="2">Class I glutamine amidotransferase-like protein</fullName>
    </submittedName>
</protein>